<dbReference type="PANTHER" id="PTHR38590">
    <property type="entry name" value="BLL0828 PROTEIN"/>
    <property type="match status" value="1"/>
</dbReference>
<comment type="caution">
    <text evidence="2">The sequence shown here is derived from an EMBL/GenBank/DDBJ whole genome shotgun (WGS) entry which is preliminary data.</text>
</comment>
<accession>A0A832G6I5</accession>
<gene>
    <name evidence="2" type="ORF">ENS56_05220</name>
</gene>
<dbReference type="InterPro" id="IPR047216">
    <property type="entry name" value="Endonuclease_DUF559_bact"/>
</dbReference>
<name>A0A832G6I5_9BACT</name>
<dbReference type="InterPro" id="IPR007569">
    <property type="entry name" value="DUF559"/>
</dbReference>
<dbReference type="Gene3D" id="3.40.960.10">
    <property type="entry name" value="VSR Endonuclease"/>
    <property type="match status" value="1"/>
</dbReference>
<feature type="domain" description="DUF559" evidence="1">
    <location>
        <begin position="14"/>
        <end position="126"/>
    </location>
</feature>
<dbReference type="GO" id="GO:0004519">
    <property type="term" value="F:endonuclease activity"/>
    <property type="evidence" value="ECO:0007669"/>
    <property type="project" value="UniProtKB-KW"/>
</dbReference>
<evidence type="ECO:0000259" key="1">
    <source>
        <dbReference type="Pfam" id="PF04480"/>
    </source>
</evidence>
<evidence type="ECO:0000313" key="2">
    <source>
        <dbReference type="EMBL" id="HGT47411.1"/>
    </source>
</evidence>
<keyword evidence="2" id="KW-0540">Nuclease</keyword>
<keyword evidence="2" id="KW-0378">Hydrolase</keyword>
<dbReference type="InterPro" id="IPR011335">
    <property type="entry name" value="Restrct_endonuc-II-like"/>
</dbReference>
<dbReference type="CDD" id="cd01038">
    <property type="entry name" value="Endonuclease_DUF559"/>
    <property type="match status" value="1"/>
</dbReference>
<dbReference type="Pfam" id="PF04480">
    <property type="entry name" value="DUF559"/>
    <property type="match status" value="1"/>
</dbReference>
<reference evidence="2" key="1">
    <citation type="journal article" date="2020" name="mSystems">
        <title>Genome- and Community-Level Interaction Insights into Carbon Utilization and Element Cycling Functions of Hydrothermarchaeota in Hydrothermal Sediment.</title>
        <authorList>
            <person name="Zhou Z."/>
            <person name="Liu Y."/>
            <person name="Xu W."/>
            <person name="Pan J."/>
            <person name="Luo Z.H."/>
            <person name="Li M."/>
        </authorList>
    </citation>
    <scope>NUCLEOTIDE SEQUENCE [LARGE SCALE GENOMIC DNA]</scope>
    <source>
        <strain evidence="2">SpSt-500</strain>
    </source>
</reference>
<dbReference type="SUPFAM" id="SSF52980">
    <property type="entry name" value="Restriction endonuclease-like"/>
    <property type="match status" value="1"/>
</dbReference>
<keyword evidence="2" id="KW-0255">Endonuclease</keyword>
<proteinExistence type="predicted"/>
<dbReference type="EMBL" id="DSVI01000006">
    <property type="protein sequence ID" value="HGT47411.1"/>
    <property type="molecule type" value="Genomic_DNA"/>
</dbReference>
<dbReference type="PANTHER" id="PTHR38590:SF1">
    <property type="entry name" value="BLL0828 PROTEIN"/>
    <property type="match status" value="1"/>
</dbReference>
<organism evidence="2">
    <name type="scientific">Ignavibacterium album</name>
    <dbReference type="NCBI Taxonomy" id="591197"/>
    <lineage>
        <taxon>Bacteria</taxon>
        <taxon>Pseudomonadati</taxon>
        <taxon>Ignavibacteriota</taxon>
        <taxon>Ignavibacteria</taxon>
        <taxon>Ignavibacteriales</taxon>
        <taxon>Ignavibacteriaceae</taxon>
        <taxon>Ignavibacterium</taxon>
    </lineage>
</organism>
<dbReference type="AlphaFoldDB" id="A0A832G6I5"/>
<sequence>MSLNSKSKLAEVAKVVCRELRKNSTKAERLFWEKVRNKKFLGKKFYRQYPIFHDITGKETFFVADFFCFSDKLIVELDGKYHQYRLKEDAQRTEILNHLGLKVIRFKSEEIVNNPESVMLEIKKHLEGK</sequence>
<protein>
    <submittedName>
        <fullName evidence="2">Endonuclease domain-containing protein</fullName>
    </submittedName>
</protein>